<evidence type="ECO:0000313" key="4">
    <source>
        <dbReference type="EMBL" id="CUO35095.1"/>
    </source>
</evidence>
<dbReference type="InterPro" id="IPR003018">
    <property type="entry name" value="GAF"/>
</dbReference>
<protein>
    <submittedName>
        <fullName evidence="4">Phosphoserine phosphatase rsbU</fullName>
        <ecNumber evidence="4">3.1.3.3</ecNumber>
    </submittedName>
</protein>
<dbReference type="InterPro" id="IPR036457">
    <property type="entry name" value="PPM-type-like_dom_sf"/>
</dbReference>
<gene>
    <name evidence="4" type="primary">rsbU</name>
    <name evidence="4" type="ORF">ERS852381_01426</name>
</gene>
<evidence type="ECO:0000259" key="2">
    <source>
        <dbReference type="SMART" id="SM00065"/>
    </source>
</evidence>
<dbReference type="EMBL" id="CYYP01000012">
    <property type="protein sequence ID" value="CUO35095.1"/>
    <property type="molecule type" value="Genomic_DNA"/>
</dbReference>
<dbReference type="InterPro" id="IPR052016">
    <property type="entry name" value="Bact_Sigma-Reg"/>
</dbReference>
<evidence type="ECO:0000313" key="5">
    <source>
        <dbReference type="Proteomes" id="UP000095468"/>
    </source>
</evidence>
<dbReference type="AlphaFoldDB" id="A0A174EFW4"/>
<keyword evidence="1 4" id="KW-0378">Hydrolase</keyword>
<dbReference type="InterPro" id="IPR029016">
    <property type="entry name" value="GAF-like_dom_sf"/>
</dbReference>
<dbReference type="SMART" id="SM00065">
    <property type="entry name" value="GAF"/>
    <property type="match status" value="1"/>
</dbReference>
<sequence length="781" mass="84844">METLERNEWADVAQLVEITSDAVIICELDGTILHVNNRLLGLMCEERADVIGGDVKDVLYSSAFERATEHRLPFETDGSENELMLKLSDGSFIPVLVRAGSVTPPRIFGRRAPRVLVALHSIEEQYSHDRQLKRALSELRVANKRLSGTLSVIMSTVGSDELPSLLDAVLNQLVGTLDASGAAIYFSESGGFKLRGVSKELYDSYLPEFLPYGAGIPTYVLRESRACRLSIQQDLEGDKAASGMFMDLDNRSKHLLRMQDMPPYRSEICLPVFYGTQILGVLEVGWKRPQAPLAYDVNVLEVICDYLSIQLVGMASSLRSRRTAELGRSLNVLRDELFTFLDDSAAATQAVSSEICNMLNCHFCPVEYDASLDSYVIDFEGGSRVALPDDPEKLFFSTTAPAARLGAGPDGFEASVLGGTSAEDLKHVRITRVDESMPMGGWLRAHGLPCQGLYVDSGIEAGRPRSEGDGKHSNDAIVPASVAKSPTTRALLLRDGSQEPIDDLEYDYLVHLAHDFELIYEGESQKREERHIAQTLQIGMRNSLGDVPGIATDSVYLSATNSALVGGDFYTLIRLPDDCAVMILGDVSGKGIEAASMSALVKTALTAYAWEGAGPARMARSLNSMLMGFSRVETFVTAFIAKIDLKAGRATYCSAGHPPTMVIRPESMPLGGGEARGGEVELLGCQSGVIGAFESMVYETGVFTFAPGDMLFMYTDGTIEARDRTGAFFGEQRLRDLLLSVSGEGVSGICGKVLGELDRFTESALDDDIALVSLEFLRGRS</sequence>
<feature type="domain" description="PPM-type phosphatase" evidence="3">
    <location>
        <begin position="550"/>
        <end position="776"/>
    </location>
</feature>
<dbReference type="SUPFAM" id="SSF55785">
    <property type="entry name" value="PYP-like sensor domain (PAS domain)"/>
    <property type="match status" value="1"/>
</dbReference>
<dbReference type="PANTHER" id="PTHR43156">
    <property type="entry name" value="STAGE II SPORULATION PROTEIN E-RELATED"/>
    <property type="match status" value="1"/>
</dbReference>
<dbReference type="SMART" id="SM00331">
    <property type="entry name" value="PP2C_SIG"/>
    <property type="match status" value="1"/>
</dbReference>
<proteinExistence type="predicted"/>
<dbReference type="SUPFAM" id="SSF55781">
    <property type="entry name" value="GAF domain-like"/>
    <property type="match status" value="1"/>
</dbReference>
<dbReference type="Gene3D" id="3.30.450.40">
    <property type="match status" value="1"/>
</dbReference>
<feature type="domain" description="GAF" evidence="2">
    <location>
        <begin position="161"/>
        <end position="321"/>
    </location>
</feature>
<evidence type="ECO:0000256" key="1">
    <source>
        <dbReference type="ARBA" id="ARBA00022801"/>
    </source>
</evidence>
<dbReference type="Pfam" id="PF07228">
    <property type="entry name" value="SpoIIE"/>
    <property type="match status" value="1"/>
</dbReference>
<evidence type="ECO:0000259" key="3">
    <source>
        <dbReference type="SMART" id="SM00331"/>
    </source>
</evidence>
<accession>A0A174EFW4</accession>
<dbReference type="GO" id="GO:0016791">
    <property type="term" value="F:phosphatase activity"/>
    <property type="evidence" value="ECO:0007669"/>
    <property type="project" value="TreeGrafter"/>
</dbReference>
<dbReference type="Gene3D" id="3.30.450.20">
    <property type="entry name" value="PAS domain"/>
    <property type="match status" value="1"/>
</dbReference>
<dbReference type="Proteomes" id="UP000095468">
    <property type="component" value="Unassembled WGS sequence"/>
</dbReference>
<dbReference type="EC" id="3.1.3.3" evidence="4"/>
<dbReference type="RefSeq" id="WP_055286930.1">
    <property type="nucleotide sequence ID" value="NZ_CYYP01000012.1"/>
</dbReference>
<dbReference type="PANTHER" id="PTHR43156:SF2">
    <property type="entry name" value="STAGE II SPORULATION PROTEIN E"/>
    <property type="match status" value="1"/>
</dbReference>
<organism evidence="4 5">
    <name type="scientific">Collinsella aerofaciens</name>
    <dbReference type="NCBI Taxonomy" id="74426"/>
    <lineage>
        <taxon>Bacteria</taxon>
        <taxon>Bacillati</taxon>
        <taxon>Actinomycetota</taxon>
        <taxon>Coriobacteriia</taxon>
        <taxon>Coriobacteriales</taxon>
        <taxon>Coriobacteriaceae</taxon>
        <taxon>Collinsella</taxon>
    </lineage>
</organism>
<dbReference type="InterPro" id="IPR001932">
    <property type="entry name" value="PPM-type_phosphatase-like_dom"/>
</dbReference>
<dbReference type="InterPro" id="IPR000014">
    <property type="entry name" value="PAS"/>
</dbReference>
<dbReference type="InterPro" id="IPR035965">
    <property type="entry name" value="PAS-like_dom_sf"/>
</dbReference>
<dbReference type="Pfam" id="PF13185">
    <property type="entry name" value="GAF_2"/>
    <property type="match status" value="1"/>
</dbReference>
<reference evidence="4 5" key="1">
    <citation type="submission" date="2015-09" db="EMBL/GenBank/DDBJ databases">
        <authorList>
            <consortium name="Pathogen Informatics"/>
        </authorList>
    </citation>
    <scope>NUCLEOTIDE SEQUENCE [LARGE SCALE GENOMIC DNA]</scope>
    <source>
        <strain evidence="4 5">2789STDY5608823</strain>
    </source>
</reference>
<dbReference type="Gene3D" id="3.60.40.10">
    <property type="entry name" value="PPM-type phosphatase domain"/>
    <property type="match status" value="1"/>
</dbReference>
<dbReference type="CDD" id="cd00130">
    <property type="entry name" value="PAS"/>
    <property type="match status" value="1"/>
</dbReference>
<name>A0A174EFW4_9ACTN</name>